<keyword evidence="2" id="KW-0963">Cytoplasm</keyword>
<feature type="compositionally biased region" description="Basic and acidic residues" evidence="4">
    <location>
        <begin position="88"/>
        <end position="100"/>
    </location>
</feature>
<dbReference type="PANTHER" id="PTHR12085">
    <property type="entry name" value="SERINE/THREONINE-PROTEIN PHOSPHATASE 2A REGULATORY SUBUNIT B'' SUBUNIT GAMMA"/>
    <property type="match status" value="1"/>
</dbReference>
<dbReference type="Proteomes" id="UP000019335">
    <property type="component" value="Chromosome 13"/>
</dbReference>
<evidence type="ECO:0000313" key="6">
    <source>
        <dbReference type="Proteomes" id="UP000019335"/>
    </source>
</evidence>
<proteinExistence type="predicted"/>
<dbReference type="InterPro" id="IPR018247">
    <property type="entry name" value="EF_Hand_1_Ca_BS"/>
</dbReference>
<sequence length="636" mass="71848">MAAVEASAPQPALLTWKTAMSRAVVTPDSPPNEHLSESYTTETIILEGMHQHLRRLHEVKNCCKTNEHAILSAKAGQLSRQDTYNRTQSDRRSRRFENQEDAHTVYKLRKSFQTLVRHALLRRREEEFLTAEELATVGQTLQSVCSARTQKTVTGYGGCLPYLTSGRCNYTDFSHLRDNIPERARYLFGVQHFLQCTRDQHGRINTAEFFRHTYNLMCLLKTKITLLFYNESDRGSLGESDLEGYVYDLVLSLPALQHLPDNFASFYVFTAVRRFMFFLDVKRTGRVDVRHLISSQVMEELMALAMMNSPPPPPPQSPFPAAHGARAASEEASFASECSRWQERASKNWFSTENALRVYNMYLDLDRDQNGLLNKIELLRYPGFSQATRLTSAFVDRVFEESITYRLPSETAEEDESLPEAEMDYKVFLDFVLSMENRSSPPALKWLFRILDVQKTGFLSPFAIRSFFREVANALERAGMEAPLVDDVIDEVFDMVRPQDPSRGISQEDLLTCGVGSIVVSMLIDVQSFLSYDQREHSAAAAAAAAAAALEEGAEEVGLDAERETLAGSDNVDRDANGICDQMLERRLPYVGEEEGKGHVADGDVDGEDKEYEISHEEELSKPEDKASIIVVYNAV</sequence>
<keyword evidence="3" id="KW-0106">Calcium</keyword>
<dbReference type="PANTHER" id="PTHR12085:SF3">
    <property type="entry name" value="SERINE_THREONINE-PROTEIN PHOSPHATASE 2A REGULATORY SUBUNIT B'' SUBUNIT GAMMA"/>
    <property type="match status" value="1"/>
</dbReference>
<dbReference type="InterPro" id="IPR011992">
    <property type="entry name" value="EF-hand-dom_pair"/>
</dbReference>
<feature type="compositionally biased region" description="Polar residues" evidence="4">
    <location>
        <begin position="78"/>
        <end position="87"/>
    </location>
</feature>
<evidence type="ECO:0000256" key="2">
    <source>
        <dbReference type="ARBA" id="ARBA00022490"/>
    </source>
</evidence>
<dbReference type="AlphaFoldDB" id="W7TMA7"/>
<evidence type="ECO:0000313" key="5">
    <source>
        <dbReference type="EMBL" id="EWM24628.1"/>
    </source>
</evidence>
<dbReference type="GO" id="GO:0005819">
    <property type="term" value="C:spindle"/>
    <property type="evidence" value="ECO:0007669"/>
    <property type="project" value="TreeGrafter"/>
</dbReference>
<reference evidence="5 6" key="1">
    <citation type="journal article" date="2014" name="Mol. Plant">
        <title>Chromosome Scale Genome Assembly and Transcriptome Profiling of Nannochloropsis gaditana in Nitrogen Depletion.</title>
        <authorList>
            <person name="Corteggiani Carpinelli E."/>
            <person name="Telatin A."/>
            <person name="Vitulo N."/>
            <person name="Forcato C."/>
            <person name="D'Angelo M."/>
            <person name="Schiavon R."/>
            <person name="Vezzi A."/>
            <person name="Giacometti G.M."/>
            <person name="Morosinotto T."/>
            <person name="Valle G."/>
        </authorList>
    </citation>
    <scope>NUCLEOTIDE SEQUENCE [LARGE SCALE GENOMIC DNA]</scope>
    <source>
        <strain evidence="5 6">B-31</strain>
    </source>
</reference>
<keyword evidence="6" id="KW-1185">Reference proteome</keyword>
<dbReference type="PROSITE" id="PS00018">
    <property type="entry name" value="EF_HAND_1"/>
    <property type="match status" value="1"/>
</dbReference>
<evidence type="ECO:0000256" key="3">
    <source>
        <dbReference type="ARBA" id="ARBA00022837"/>
    </source>
</evidence>
<dbReference type="Gene3D" id="1.10.238.10">
    <property type="entry name" value="EF-hand"/>
    <property type="match status" value="1"/>
</dbReference>
<dbReference type="SUPFAM" id="SSF47473">
    <property type="entry name" value="EF-hand"/>
    <property type="match status" value="1"/>
</dbReference>
<dbReference type="GO" id="GO:0005737">
    <property type="term" value="C:cytoplasm"/>
    <property type="evidence" value="ECO:0007669"/>
    <property type="project" value="UniProtKB-SubCell"/>
</dbReference>
<comment type="subcellular location">
    <subcellularLocation>
        <location evidence="1">Cytoplasm</location>
    </subcellularLocation>
</comment>
<dbReference type="GO" id="GO:0000226">
    <property type="term" value="P:microtubule cytoskeleton organization"/>
    <property type="evidence" value="ECO:0007669"/>
    <property type="project" value="TreeGrafter"/>
</dbReference>
<name>W7TMA7_9STRA</name>
<gene>
    <name evidence="5" type="ORF">Naga_100117g15</name>
</gene>
<organism evidence="5 6">
    <name type="scientific">Nannochloropsis gaditana</name>
    <dbReference type="NCBI Taxonomy" id="72520"/>
    <lineage>
        <taxon>Eukaryota</taxon>
        <taxon>Sar</taxon>
        <taxon>Stramenopiles</taxon>
        <taxon>Ochrophyta</taxon>
        <taxon>Eustigmatophyceae</taxon>
        <taxon>Eustigmatales</taxon>
        <taxon>Monodopsidaceae</taxon>
        <taxon>Nannochloropsis</taxon>
    </lineage>
</organism>
<protein>
    <submittedName>
        <fullName evidence="5">Serine threonine-protein phosphatase 2a regulatory subunit b subunit gamma</fullName>
    </submittedName>
</protein>
<dbReference type="GO" id="GO:0035303">
    <property type="term" value="P:regulation of dephosphorylation"/>
    <property type="evidence" value="ECO:0007669"/>
    <property type="project" value="InterPro"/>
</dbReference>
<dbReference type="InterPro" id="IPR039865">
    <property type="entry name" value="PPP2R3C"/>
</dbReference>
<dbReference type="OrthoDB" id="10265007at2759"/>
<dbReference type="GO" id="GO:0030865">
    <property type="term" value="P:cortical cytoskeleton organization"/>
    <property type="evidence" value="ECO:0007669"/>
    <property type="project" value="TreeGrafter"/>
</dbReference>
<evidence type="ECO:0000256" key="4">
    <source>
        <dbReference type="SAM" id="MobiDB-lite"/>
    </source>
</evidence>
<dbReference type="EMBL" id="AZIL01001177">
    <property type="protein sequence ID" value="EWM24628.1"/>
    <property type="molecule type" value="Genomic_DNA"/>
</dbReference>
<evidence type="ECO:0000256" key="1">
    <source>
        <dbReference type="ARBA" id="ARBA00004496"/>
    </source>
</evidence>
<comment type="caution">
    <text evidence="5">The sequence shown here is derived from an EMBL/GenBank/DDBJ whole genome shotgun (WGS) entry which is preliminary data.</text>
</comment>
<accession>W7TMA7</accession>
<feature type="region of interest" description="Disordered" evidence="4">
    <location>
        <begin position="76"/>
        <end position="100"/>
    </location>
</feature>